<evidence type="ECO:0008006" key="3">
    <source>
        <dbReference type="Google" id="ProtNLM"/>
    </source>
</evidence>
<dbReference type="InParanoid" id="G8JV23"/>
<dbReference type="Gene3D" id="3.40.50.1240">
    <property type="entry name" value="Phosphoglycerate mutase-like"/>
    <property type="match status" value="1"/>
</dbReference>
<organism evidence="1 2">
    <name type="scientific">Eremothecium cymbalariae (strain CBS 270.75 / DBVPG 7215 / KCTC 17166 / NRRL Y-17582)</name>
    <name type="common">Yeast</name>
    <dbReference type="NCBI Taxonomy" id="931890"/>
    <lineage>
        <taxon>Eukaryota</taxon>
        <taxon>Fungi</taxon>
        <taxon>Dikarya</taxon>
        <taxon>Ascomycota</taxon>
        <taxon>Saccharomycotina</taxon>
        <taxon>Saccharomycetes</taxon>
        <taxon>Saccharomycetales</taxon>
        <taxon>Saccharomycetaceae</taxon>
        <taxon>Eremothecium</taxon>
    </lineage>
</organism>
<keyword evidence="2" id="KW-1185">Reference proteome</keyword>
<dbReference type="EMBL" id="CP002502">
    <property type="protein sequence ID" value="AET40502.1"/>
    <property type="molecule type" value="Genomic_DNA"/>
</dbReference>
<dbReference type="KEGG" id="erc:Ecym_6108"/>
<dbReference type="FunCoup" id="G8JV23">
    <property type="interactions" value="179"/>
</dbReference>
<dbReference type="InterPro" id="IPR050275">
    <property type="entry name" value="PGM_Phosphatase"/>
</dbReference>
<accession>G8JV23</accession>
<dbReference type="GO" id="GO:0016791">
    <property type="term" value="F:phosphatase activity"/>
    <property type="evidence" value="ECO:0007669"/>
    <property type="project" value="TreeGrafter"/>
</dbReference>
<dbReference type="GeneID" id="11470992"/>
<proteinExistence type="predicted"/>
<dbReference type="InterPro" id="IPR029033">
    <property type="entry name" value="His_PPase_superfam"/>
</dbReference>
<dbReference type="PANTHER" id="PTHR48100:SF1">
    <property type="entry name" value="HISTIDINE PHOSPHATASE FAMILY PROTEIN-RELATED"/>
    <property type="match status" value="1"/>
</dbReference>
<dbReference type="GO" id="GO:0005737">
    <property type="term" value="C:cytoplasm"/>
    <property type="evidence" value="ECO:0007669"/>
    <property type="project" value="TreeGrafter"/>
</dbReference>
<dbReference type="CDD" id="cd07067">
    <property type="entry name" value="HP_PGM_like"/>
    <property type="match status" value="1"/>
</dbReference>
<dbReference type="OrthoDB" id="496981at2759"/>
<dbReference type="PANTHER" id="PTHR48100">
    <property type="entry name" value="BROAD-SPECIFICITY PHOSPHATASE YOR283W-RELATED"/>
    <property type="match status" value="1"/>
</dbReference>
<dbReference type="AlphaFoldDB" id="G8JV23"/>
<dbReference type="SUPFAM" id="SSF53254">
    <property type="entry name" value="Phosphoglycerate mutase-like"/>
    <property type="match status" value="1"/>
</dbReference>
<gene>
    <name evidence="1" type="ordered locus">Ecym_6108</name>
</gene>
<dbReference type="RefSeq" id="XP_003647319.1">
    <property type="nucleotide sequence ID" value="XM_003647271.1"/>
</dbReference>
<dbReference type="HOGENOM" id="CLU_039184_0_0_1"/>
<dbReference type="eggNOG" id="KOG4754">
    <property type="taxonomic scope" value="Eukaryota"/>
</dbReference>
<dbReference type="OMA" id="THSGFTR"/>
<dbReference type="InterPro" id="IPR013078">
    <property type="entry name" value="His_Pase_superF_clade-1"/>
</dbReference>
<dbReference type="Proteomes" id="UP000006790">
    <property type="component" value="Chromosome 6"/>
</dbReference>
<evidence type="ECO:0000313" key="2">
    <source>
        <dbReference type="Proteomes" id="UP000006790"/>
    </source>
</evidence>
<reference evidence="2" key="1">
    <citation type="journal article" date="2012" name="G3 (Bethesda)">
        <title>Pichia sorbitophila, an interspecies yeast hybrid reveals early steps of genome resolution following polyploidization.</title>
        <authorList>
            <person name="Leh Louis V."/>
            <person name="Despons L."/>
            <person name="Friedrich A."/>
            <person name="Martin T."/>
            <person name="Durrens P."/>
            <person name="Casaregola S."/>
            <person name="Neuveglise C."/>
            <person name="Fairhead C."/>
            <person name="Marck C."/>
            <person name="Cruz J.A."/>
            <person name="Straub M.L."/>
            <person name="Kugler V."/>
            <person name="Sacerdot C."/>
            <person name="Uzunov Z."/>
            <person name="Thierry A."/>
            <person name="Weiss S."/>
            <person name="Bleykasten C."/>
            <person name="De Montigny J."/>
            <person name="Jacques N."/>
            <person name="Jung P."/>
            <person name="Lemaire M."/>
            <person name="Mallet S."/>
            <person name="Morel G."/>
            <person name="Richard G.F."/>
            <person name="Sarkar A."/>
            <person name="Savel G."/>
            <person name="Schacherer J."/>
            <person name="Seret M.L."/>
            <person name="Talla E."/>
            <person name="Samson G."/>
            <person name="Jubin C."/>
            <person name="Poulain J."/>
            <person name="Vacherie B."/>
            <person name="Barbe V."/>
            <person name="Pelletier E."/>
            <person name="Sherman D.J."/>
            <person name="Westhof E."/>
            <person name="Weissenbach J."/>
            <person name="Baret P.V."/>
            <person name="Wincker P."/>
            <person name="Gaillardin C."/>
            <person name="Dujon B."/>
            <person name="Souciet J.L."/>
        </authorList>
    </citation>
    <scope>NUCLEOTIDE SEQUENCE [LARGE SCALE GENOMIC DNA]</scope>
    <source>
        <strain evidence="2">CBS 270.75 / DBVPG 7215 / KCTC 17166 / NRRL Y-17582</strain>
    </source>
</reference>
<dbReference type="SMART" id="SM00855">
    <property type="entry name" value="PGAM"/>
    <property type="match status" value="1"/>
</dbReference>
<protein>
    <recommendedName>
        <fullName evidence="3">Phosphoglycerate mutase-like protein</fullName>
    </recommendedName>
</protein>
<sequence length="346" mass="37853">MLKGSCFYVVCCVVSSVNASGPRALEGFAGQEARGAKLLDFHHGDQQEEQVVGGGMTSKYRALPGYFSGFVSASEPGRNGLDGSNNEHLQFLHAQSWNELYGSIPDDAKLVILGRHGQGYHNAAEQSYGTPAWDSYWSHLDGDGNITWLDARLTPQGVEEQIDAARTWLVPMVNEIGVPQRFYTSPMRRCLETYIKSWGQVYDHLPVVGSPNVPVHVCENLRETLGVHTCDRRLNHSEVLCAYQHQALGHAAVVDLQYEVCYPEEDALWSPAHRETRAEIDHRLASALDAIFERPERYVSITSHSGAIAAALRAMGHPPVLHLPTSGFVFAVVGPVAPAAADAPDA</sequence>
<evidence type="ECO:0000313" key="1">
    <source>
        <dbReference type="EMBL" id="AET40502.1"/>
    </source>
</evidence>
<name>G8JV23_ERECY</name>